<dbReference type="Proteomes" id="UP000005451">
    <property type="component" value="Unassembled WGS sequence"/>
</dbReference>
<protein>
    <submittedName>
        <fullName evidence="2">Uncharacterized protein</fullName>
    </submittedName>
</protein>
<organism evidence="2 3">
    <name type="scientific">Anaerococcus hydrogenalis DSM 7454</name>
    <dbReference type="NCBI Taxonomy" id="561177"/>
    <lineage>
        <taxon>Bacteria</taxon>
        <taxon>Bacillati</taxon>
        <taxon>Bacillota</taxon>
        <taxon>Tissierellia</taxon>
        <taxon>Tissierellales</taxon>
        <taxon>Peptoniphilaceae</taxon>
        <taxon>Anaerococcus</taxon>
    </lineage>
</organism>
<gene>
    <name evidence="2" type="ORF">ANHYDRO_01094</name>
</gene>
<accession>B6W943</accession>
<dbReference type="AlphaFoldDB" id="B6W943"/>
<comment type="caution">
    <text evidence="2">The sequence shown here is derived from an EMBL/GenBank/DDBJ whole genome shotgun (WGS) entry which is preliminary data.</text>
</comment>
<evidence type="ECO:0000256" key="1">
    <source>
        <dbReference type="SAM" id="Phobius"/>
    </source>
</evidence>
<sequence>MFAKHQVYFIIKKFLKKLEKIKYRVLIQPYPIFCIIFIF</sequence>
<keyword evidence="1" id="KW-0812">Transmembrane</keyword>
<evidence type="ECO:0000313" key="2">
    <source>
        <dbReference type="EMBL" id="EEB36051.1"/>
    </source>
</evidence>
<keyword evidence="1" id="KW-0472">Membrane</keyword>
<name>B6W943_9FIRM</name>
<reference evidence="2 3" key="2">
    <citation type="submission" date="2008-10" db="EMBL/GenBank/DDBJ databases">
        <title>Draft genome sequence of Anaerococcus hydrogenalis (DSM 7454).</title>
        <authorList>
            <person name="Sudarsanam P."/>
            <person name="Ley R."/>
            <person name="Guruge J."/>
            <person name="Turnbaugh P.J."/>
            <person name="Mahowald M."/>
            <person name="Liep D."/>
            <person name="Gordon J."/>
        </authorList>
    </citation>
    <scope>NUCLEOTIDE SEQUENCE [LARGE SCALE GENOMIC DNA]</scope>
    <source>
        <strain evidence="2 3">DSM 7454</strain>
    </source>
</reference>
<dbReference type="EMBL" id="ABXA01000029">
    <property type="protein sequence ID" value="EEB36051.1"/>
    <property type="molecule type" value="Genomic_DNA"/>
</dbReference>
<evidence type="ECO:0000313" key="3">
    <source>
        <dbReference type="Proteomes" id="UP000005451"/>
    </source>
</evidence>
<keyword evidence="1" id="KW-1133">Transmembrane helix</keyword>
<proteinExistence type="predicted"/>
<reference evidence="2 3" key="1">
    <citation type="submission" date="2008-09" db="EMBL/GenBank/DDBJ databases">
        <authorList>
            <person name="Fulton L."/>
            <person name="Clifton S."/>
            <person name="Fulton B."/>
            <person name="Xu J."/>
            <person name="Minx P."/>
            <person name="Pepin K.H."/>
            <person name="Johnson M."/>
            <person name="Thiruvilangam P."/>
            <person name="Bhonagiri V."/>
            <person name="Nash W.E."/>
            <person name="Mardis E.R."/>
            <person name="Wilson R.K."/>
        </authorList>
    </citation>
    <scope>NUCLEOTIDE SEQUENCE [LARGE SCALE GENOMIC DNA]</scope>
    <source>
        <strain evidence="2 3">DSM 7454</strain>
    </source>
</reference>
<feature type="transmembrane region" description="Helical" evidence="1">
    <location>
        <begin position="21"/>
        <end position="38"/>
    </location>
</feature>